<dbReference type="GO" id="GO:0005737">
    <property type="term" value="C:cytoplasm"/>
    <property type="evidence" value="ECO:0007669"/>
    <property type="project" value="TreeGrafter"/>
</dbReference>
<feature type="region of interest" description="Disordered" evidence="2">
    <location>
        <begin position="1916"/>
        <end position="1935"/>
    </location>
</feature>
<feature type="compositionally biased region" description="Polar residues" evidence="2">
    <location>
        <begin position="1925"/>
        <end position="1935"/>
    </location>
</feature>
<dbReference type="GO" id="GO:0003729">
    <property type="term" value="F:mRNA binding"/>
    <property type="evidence" value="ECO:0007669"/>
    <property type="project" value="InterPro"/>
</dbReference>
<dbReference type="STRING" id="6573.A0A210QCW3"/>
<dbReference type="Pfam" id="PF04818">
    <property type="entry name" value="CID"/>
    <property type="match status" value="1"/>
</dbReference>
<feature type="compositionally biased region" description="Basic residues" evidence="2">
    <location>
        <begin position="579"/>
        <end position="591"/>
    </location>
</feature>
<dbReference type="PANTHER" id="PTHR15921:SF3">
    <property type="entry name" value="PRE-MRNA CLEAVAGE COMPLEX 2 PROTEIN PCF11"/>
    <property type="match status" value="1"/>
</dbReference>
<dbReference type="InterPro" id="IPR047415">
    <property type="entry name" value="Pcf11_CID"/>
</dbReference>
<feature type="coiled-coil region" evidence="1">
    <location>
        <begin position="187"/>
        <end position="219"/>
    </location>
</feature>
<dbReference type="SUPFAM" id="SSF48464">
    <property type="entry name" value="ENTH/VHS domain"/>
    <property type="match status" value="1"/>
</dbReference>
<name>A0A210QCW3_MIZYE</name>
<feature type="compositionally biased region" description="Basic and acidic residues" evidence="2">
    <location>
        <begin position="1601"/>
        <end position="1612"/>
    </location>
</feature>
<feature type="compositionally biased region" description="Basic and acidic residues" evidence="2">
    <location>
        <begin position="520"/>
        <end position="576"/>
    </location>
</feature>
<feature type="compositionally biased region" description="Low complexity" evidence="2">
    <location>
        <begin position="423"/>
        <end position="438"/>
    </location>
</feature>
<evidence type="ECO:0000313" key="4">
    <source>
        <dbReference type="EMBL" id="OWF46603.1"/>
    </source>
</evidence>
<gene>
    <name evidence="4" type="ORF">KP79_PYT12775</name>
</gene>
<comment type="caution">
    <text evidence="4">The sequence shown here is derived from an EMBL/GenBank/DDBJ whole genome shotgun (WGS) entry which is preliminary data.</text>
</comment>
<dbReference type="InterPro" id="IPR048830">
    <property type="entry name" value="PCF11_helical"/>
</dbReference>
<feature type="compositionally biased region" description="Basic and acidic residues" evidence="2">
    <location>
        <begin position="594"/>
        <end position="626"/>
    </location>
</feature>
<dbReference type="GO" id="GO:0031124">
    <property type="term" value="P:mRNA 3'-end processing"/>
    <property type="evidence" value="ECO:0007669"/>
    <property type="project" value="InterPro"/>
</dbReference>
<feature type="compositionally biased region" description="Basic and acidic residues" evidence="2">
    <location>
        <begin position="674"/>
        <end position="688"/>
    </location>
</feature>
<dbReference type="InterPro" id="IPR057242">
    <property type="entry name" value="PCFS4-like"/>
</dbReference>
<dbReference type="PANTHER" id="PTHR15921">
    <property type="entry name" value="PRE-MRNA CLEAVAGE COMPLEX II"/>
    <property type="match status" value="1"/>
</dbReference>
<feature type="region of interest" description="Disordered" evidence="2">
    <location>
        <begin position="412"/>
        <end position="649"/>
    </location>
</feature>
<accession>A0A210QCW3</accession>
<dbReference type="InterPro" id="IPR008942">
    <property type="entry name" value="ENTH_VHS"/>
</dbReference>
<dbReference type="SMART" id="SM00582">
    <property type="entry name" value="RPR"/>
    <property type="match status" value="1"/>
</dbReference>
<feature type="compositionally biased region" description="Basic and acidic residues" evidence="2">
    <location>
        <begin position="638"/>
        <end position="649"/>
    </location>
</feature>
<dbReference type="GO" id="GO:0006369">
    <property type="term" value="P:termination of RNA polymerase II transcription"/>
    <property type="evidence" value="ECO:0007669"/>
    <property type="project" value="InterPro"/>
</dbReference>
<feature type="compositionally biased region" description="Basic and acidic residues" evidence="2">
    <location>
        <begin position="477"/>
        <end position="510"/>
    </location>
</feature>
<keyword evidence="5" id="KW-1185">Reference proteome</keyword>
<protein>
    <submittedName>
        <fullName evidence="4">Pre-mRNA cleavage complex 2 protein Pcf11</fullName>
    </submittedName>
</protein>
<feature type="compositionally biased region" description="Basic and acidic residues" evidence="2">
    <location>
        <begin position="266"/>
        <end position="296"/>
    </location>
</feature>
<feature type="region of interest" description="Disordered" evidence="2">
    <location>
        <begin position="1582"/>
        <end position="1618"/>
    </location>
</feature>
<dbReference type="PROSITE" id="PS51391">
    <property type="entry name" value="CID"/>
    <property type="match status" value="1"/>
</dbReference>
<dbReference type="GO" id="GO:0005849">
    <property type="term" value="C:mRNA cleavage factor complex"/>
    <property type="evidence" value="ECO:0007669"/>
    <property type="project" value="TreeGrafter"/>
</dbReference>
<feature type="compositionally biased region" description="Basic and acidic residues" evidence="2">
    <location>
        <begin position="820"/>
        <end position="841"/>
    </location>
</feature>
<dbReference type="GO" id="GO:0000993">
    <property type="term" value="F:RNA polymerase II complex binding"/>
    <property type="evidence" value="ECO:0007669"/>
    <property type="project" value="InterPro"/>
</dbReference>
<evidence type="ECO:0000256" key="2">
    <source>
        <dbReference type="SAM" id="MobiDB-lite"/>
    </source>
</evidence>
<feature type="region of interest" description="Disordered" evidence="2">
    <location>
        <begin position="1448"/>
        <end position="1489"/>
    </location>
</feature>
<keyword evidence="1" id="KW-0175">Coiled coil</keyword>
<feature type="compositionally biased region" description="Polar residues" evidence="2">
    <location>
        <begin position="247"/>
        <end position="265"/>
    </location>
</feature>
<feature type="compositionally biased region" description="Basic and acidic residues" evidence="2">
    <location>
        <begin position="857"/>
        <end position="870"/>
    </location>
</feature>
<feature type="compositionally biased region" description="Basic and acidic residues" evidence="2">
    <location>
        <begin position="929"/>
        <end position="951"/>
    </location>
</feature>
<dbReference type="CDD" id="cd16982">
    <property type="entry name" value="CID_Pcf11"/>
    <property type="match status" value="1"/>
</dbReference>
<feature type="compositionally biased region" description="Basic and acidic residues" evidence="2">
    <location>
        <begin position="1106"/>
        <end position="1136"/>
    </location>
</feature>
<feature type="region of interest" description="Disordered" evidence="2">
    <location>
        <begin position="1875"/>
        <end position="1908"/>
    </location>
</feature>
<evidence type="ECO:0000256" key="1">
    <source>
        <dbReference type="SAM" id="Coils"/>
    </source>
</evidence>
<feature type="compositionally biased region" description="Basic and acidic residues" evidence="2">
    <location>
        <begin position="439"/>
        <end position="469"/>
    </location>
</feature>
<feature type="region of interest" description="Disordered" evidence="2">
    <location>
        <begin position="925"/>
        <end position="1172"/>
    </location>
</feature>
<feature type="compositionally biased region" description="Polar residues" evidence="2">
    <location>
        <begin position="297"/>
        <end position="311"/>
    </location>
</feature>
<dbReference type="EMBL" id="NEDP02004118">
    <property type="protein sequence ID" value="OWF46603.1"/>
    <property type="molecule type" value="Genomic_DNA"/>
</dbReference>
<dbReference type="InterPro" id="IPR045154">
    <property type="entry name" value="PCF11-like"/>
</dbReference>
<dbReference type="InterPro" id="IPR006569">
    <property type="entry name" value="CID_dom"/>
</dbReference>
<sequence>MENEVINDYQSSLVDLTCNSKPLINMLTMLAEENEQYATHIVEVIETHINQASEKKKLPSLYLIDSIVKNLPKTTYPSLFSHNIVSVFCGMFEKVDEKTRQCMFKVRQTWNEIFPNRKLYAVDVRVNLVDPAWPVTAQPPVESSIHVNPKFLAAKQQKEEEEILEDDDLIIHDTVTEEQEALMRQQLIAKQQELLKLQQQRLELELKETKAKLDQQKQLNAGKSKHLEAADTMDPVDNLNPPIHPTPKSTLETTKPLGTSAPSRPTTRDPRLASRDPRSAGRDPRLKGKGVADSKTSEVSQSDSTPAVVQNSEVVSVPTSIVPTSLMAYPPPPLPSMMAPAGMMPPGMIPGYMPPVMNMPPQTNLGRPIVLPGMLPFPMPTAQMGMSIPPPPVVNINNQAIPNKDTQVAKFGHQKSNHDKSNGKVSKSSSSQQASQKSSTDHKSKDVKESSRSSRDIRADRKHNDKRDTSSSTKSSRHSDSKRLSVEKDRDQKDKDNKDRKSSSSRRESPRTSYSSASSSKEEKSKTRSDSKSESKSKKSDKDDTRHKRSSRDSDEDSRKSNRSDDSDDRRRENTRSTRSSKARTRSRSPVKSKSPEERKSKTKPKEKTEKSEKTEKKSTKEESKSKKSSPVKNSKKTVKEEKGKMALETEKCENVIVKQEPVELNTDDNVLSNEEKAVEIKTEKVDEMAVEPPEQDMPKVAPVEDMDVDDRQVHPQAQESLKREHSRKIEESDVTEEGQSSSKKPRLEEEPDQSTAKVMDEDISSLFGSEDQDYRSQRDGPGPPMKSPFHDKWMKFRENHPGDFKYELDLEKEREIAAHDVDHRRASSESESVKDVDHRYKGVPQDIDLRSSFTHKSLDQDARDYDSRNSAKPVHIPAALQLDHREEILEQIEHRRRSGELSHDMHQELLHQLSKLDNVQRQQNRLNHPNDRRGPDSPVLDTDRRGRDTWQYRSPLKDPPQGRSYDRRPDIQRTHGNREGPLKDFDDRYGPEPDLERRRTPPLDHSGPLRDRNNRDIDSRHGRDHGFDDRRRPPHNMDGPNRDFDNRLGPPRDYDRRREAPMDTNRPPRDWQGPDDRLRAGPGRDHKRDWNYNENKGRGWHNPNHWKDDPAFREDGPPGRYNDRPPRYNPDERGPPDGPHSMNGPYNDRGPQMGPPRQQPFIKQQQSSDPRWKRIVGYKGPEENEEFVIDGRPYGIAVGQPARKIRVAGRTIEVFADPNERAIRVDGVIVYRFGDMVRDVKLGRLNHKIFYHGLPRFIWIDGIMRELRVDAPPKILSIKDKEHTMRIDGRDLMILVDNKEMGVVGGPPRYVFIDNNRCEFRFDPPPRKILIDGTMSELKLDRAIPCVVINNKKRGIRFDGPPREIIVDNINYVVPVDDCVKIRINNRPHYLAFGGPAHEVILDGKWFEVKFGGPAKEISLGNRVIHVRLEGPPPEVKILNEIIEEPESAPTRYGPPKAVQDLRPDGLPQHLQPSGPGQQGPPALMMGGPMDQQPMMQGMMPPGQMMMNSIQSQPVMSQPGQPTYSGMMPPQNPMLPTQMPGMMPAVSGAMTNVFPGQAPVQAPNPLMNVSSLLQRLMATGIIPPKDTEKNDNTETTETPKPPEIKTSKNDNTKTGSINEKDFIKPVFKQVKIKDVPDLTELKTEKLKQLHEGVIQSLFSGIQCSACGQRFSAQQTERYREHLDWHFRQNRRDKDDAKVTKYRRWYYDVSDWITYEEIDESEGKGRSSIFEKMLAIATTANLANVPQDTVVNAPEGSNIIHCPPATGEDKGDVCEICGDPFEQFWNEDQEEWHLRDAIRVESKTYHPICYEDEKEGSILEPTPTPVKAPTENPLVKQIKEESNPIILQIRQELGELPVSAIDMSKVKVNKTKLFIPEDDDEEEPAPAAEIESVKTRDSEEESVPERDSVMEIIKSVVKTEPPSDVDTSVKTESGL</sequence>
<feature type="region of interest" description="Disordered" evidence="2">
    <location>
        <begin position="667"/>
        <end position="796"/>
    </location>
</feature>
<proteinExistence type="predicted"/>
<dbReference type="Gene3D" id="1.25.40.90">
    <property type="match status" value="1"/>
</dbReference>
<dbReference type="Pfam" id="PF20845">
    <property type="entry name" value="Pcf11_helical"/>
    <property type="match status" value="1"/>
</dbReference>
<organism evidence="4 5">
    <name type="scientific">Mizuhopecten yessoensis</name>
    <name type="common">Japanese scallop</name>
    <name type="synonym">Patinopecten yessoensis</name>
    <dbReference type="NCBI Taxonomy" id="6573"/>
    <lineage>
        <taxon>Eukaryota</taxon>
        <taxon>Metazoa</taxon>
        <taxon>Spiralia</taxon>
        <taxon>Lophotrochozoa</taxon>
        <taxon>Mollusca</taxon>
        <taxon>Bivalvia</taxon>
        <taxon>Autobranchia</taxon>
        <taxon>Pteriomorphia</taxon>
        <taxon>Pectinida</taxon>
        <taxon>Pectinoidea</taxon>
        <taxon>Pectinidae</taxon>
        <taxon>Mizuhopecten</taxon>
    </lineage>
</organism>
<feature type="region of interest" description="Disordered" evidence="2">
    <location>
        <begin position="820"/>
        <end position="880"/>
    </location>
</feature>
<feature type="region of interest" description="Disordered" evidence="2">
    <location>
        <begin position="232"/>
        <end position="311"/>
    </location>
</feature>
<feature type="compositionally biased region" description="Low complexity" evidence="2">
    <location>
        <begin position="1467"/>
        <end position="1489"/>
    </location>
</feature>
<dbReference type="OrthoDB" id="343582at2759"/>
<evidence type="ECO:0000259" key="3">
    <source>
        <dbReference type="PROSITE" id="PS51391"/>
    </source>
</evidence>
<reference evidence="4 5" key="1">
    <citation type="journal article" date="2017" name="Nat. Ecol. Evol.">
        <title>Scallop genome provides insights into evolution of bilaterian karyotype and development.</title>
        <authorList>
            <person name="Wang S."/>
            <person name="Zhang J."/>
            <person name="Jiao W."/>
            <person name="Li J."/>
            <person name="Xun X."/>
            <person name="Sun Y."/>
            <person name="Guo X."/>
            <person name="Huan P."/>
            <person name="Dong B."/>
            <person name="Zhang L."/>
            <person name="Hu X."/>
            <person name="Sun X."/>
            <person name="Wang J."/>
            <person name="Zhao C."/>
            <person name="Wang Y."/>
            <person name="Wang D."/>
            <person name="Huang X."/>
            <person name="Wang R."/>
            <person name="Lv J."/>
            <person name="Li Y."/>
            <person name="Zhang Z."/>
            <person name="Liu B."/>
            <person name="Lu W."/>
            <person name="Hui Y."/>
            <person name="Liang J."/>
            <person name="Zhou Z."/>
            <person name="Hou R."/>
            <person name="Li X."/>
            <person name="Liu Y."/>
            <person name="Li H."/>
            <person name="Ning X."/>
            <person name="Lin Y."/>
            <person name="Zhao L."/>
            <person name="Xing Q."/>
            <person name="Dou J."/>
            <person name="Li Y."/>
            <person name="Mao J."/>
            <person name="Guo H."/>
            <person name="Dou H."/>
            <person name="Li T."/>
            <person name="Mu C."/>
            <person name="Jiang W."/>
            <person name="Fu Q."/>
            <person name="Fu X."/>
            <person name="Miao Y."/>
            <person name="Liu J."/>
            <person name="Yu Q."/>
            <person name="Li R."/>
            <person name="Liao H."/>
            <person name="Li X."/>
            <person name="Kong Y."/>
            <person name="Jiang Z."/>
            <person name="Chourrout D."/>
            <person name="Li R."/>
            <person name="Bao Z."/>
        </authorList>
    </citation>
    <scope>NUCLEOTIDE SEQUENCE [LARGE SCALE GENOMIC DNA]</scope>
    <source>
        <strain evidence="4 5">PY_sf001</strain>
    </source>
</reference>
<feature type="compositionally biased region" description="Basic and acidic residues" evidence="2">
    <location>
        <begin position="1041"/>
        <end position="1098"/>
    </location>
</feature>
<dbReference type="Pfam" id="PF23228">
    <property type="entry name" value="zf_PCFS4"/>
    <property type="match status" value="1"/>
</dbReference>
<feature type="compositionally biased region" description="Basic residues" evidence="2">
    <location>
        <begin position="627"/>
        <end position="637"/>
    </location>
</feature>
<feature type="compositionally biased region" description="Basic and acidic residues" evidence="2">
    <location>
        <begin position="721"/>
        <end position="732"/>
    </location>
</feature>
<feature type="compositionally biased region" description="Basic and acidic residues" evidence="2">
    <location>
        <begin position="1891"/>
        <end position="1908"/>
    </location>
</feature>
<evidence type="ECO:0000313" key="5">
    <source>
        <dbReference type="Proteomes" id="UP000242188"/>
    </source>
</evidence>
<feature type="compositionally biased region" description="Basic and acidic residues" evidence="2">
    <location>
        <begin position="965"/>
        <end position="1032"/>
    </location>
</feature>
<feature type="domain" description="CID" evidence="3">
    <location>
        <begin position="1"/>
        <end position="130"/>
    </location>
</feature>
<dbReference type="Proteomes" id="UP000242188">
    <property type="component" value="Unassembled WGS sequence"/>
</dbReference>